<reference evidence="1" key="1">
    <citation type="submission" date="2023-03" db="EMBL/GenBank/DDBJ databases">
        <title>Massive genome expansion in bonnet fungi (Mycena s.s.) driven by repeated elements and novel gene families across ecological guilds.</title>
        <authorList>
            <consortium name="Lawrence Berkeley National Laboratory"/>
            <person name="Harder C.B."/>
            <person name="Miyauchi S."/>
            <person name="Viragh M."/>
            <person name="Kuo A."/>
            <person name="Thoen E."/>
            <person name="Andreopoulos B."/>
            <person name="Lu D."/>
            <person name="Skrede I."/>
            <person name="Drula E."/>
            <person name="Henrissat B."/>
            <person name="Morin E."/>
            <person name="Kohler A."/>
            <person name="Barry K."/>
            <person name="LaButti K."/>
            <person name="Morin E."/>
            <person name="Salamov A."/>
            <person name="Lipzen A."/>
            <person name="Mereny Z."/>
            <person name="Hegedus B."/>
            <person name="Baldrian P."/>
            <person name="Stursova M."/>
            <person name="Weitz H."/>
            <person name="Taylor A."/>
            <person name="Grigoriev I.V."/>
            <person name="Nagy L.G."/>
            <person name="Martin F."/>
            <person name="Kauserud H."/>
        </authorList>
    </citation>
    <scope>NUCLEOTIDE SEQUENCE</scope>
    <source>
        <strain evidence="1">9284</strain>
    </source>
</reference>
<dbReference type="Proteomes" id="UP001221142">
    <property type="component" value="Unassembled WGS sequence"/>
</dbReference>
<evidence type="ECO:0008006" key="3">
    <source>
        <dbReference type="Google" id="ProtNLM"/>
    </source>
</evidence>
<sequence length="411" mass="45054">MTSIDAHFKTLRESFETRIPYTGGLHTVKPEDLVLYYDVEGEEHPCRIDLSSAREAELVALTAACQKASFGLGGKDVLDESYRKAGKMDTTSFAARFDVSGLLEIISPEILGAQDAKESQYLRAELYKLNDTPRNEDMIGSLVVIYPTAHEGGGLALEHGGKNWVFDSAAEISAAEETPALAYVAFYSDVTHAVETVSTGHRVTLTYNLFLADRGAGAVQRHVPGPEQAFERALRALLADSSFLPDDGLLGFGLEHQYPLPSSSQSVSYSVPSRLSRVLRLLKGSDAHIRAVSERVGLETTVMILYDDSSKYGLRVRDLLADDVLDLEHIRLEQGDEEDFQRELSQMGWVVKEAEEDEEGEIEVDWVIPLNALNRVSSSFIAYGNEATVAYVYGNAALFVKVPAAGKGVRA</sequence>
<dbReference type="PANTHER" id="PTHR33099:SF14">
    <property type="entry name" value="PROLYL 4-HYDROXYLASE ALPHA SUBUNIT FE(2+) 2OG DIOXYGENASE DOMAIN-CONTAINING PROTEIN"/>
    <property type="match status" value="1"/>
</dbReference>
<proteinExistence type="predicted"/>
<keyword evidence="2" id="KW-1185">Reference proteome</keyword>
<accession>A0AAD7CK00</accession>
<gene>
    <name evidence="1" type="ORF">FB45DRAFT_1077932</name>
</gene>
<evidence type="ECO:0000313" key="2">
    <source>
        <dbReference type="Proteomes" id="UP001221142"/>
    </source>
</evidence>
<dbReference type="PANTHER" id="PTHR33099">
    <property type="entry name" value="FE2OG DIOXYGENASE DOMAIN-CONTAINING PROTEIN"/>
    <property type="match status" value="1"/>
</dbReference>
<dbReference type="AlphaFoldDB" id="A0AAD7CK00"/>
<dbReference type="Gene3D" id="2.60.120.620">
    <property type="entry name" value="q2cbj1_9rhob like domain"/>
    <property type="match status" value="1"/>
</dbReference>
<dbReference type="EMBL" id="JARKIF010000001">
    <property type="protein sequence ID" value="KAJ7650770.1"/>
    <property type="molecule type" value="Genomic_DNA"/>
</dbReference>
<comment type="caution">
    <text evidence="1">The sequence shown here is derived from an EMBL/GenBank/DDBJ whole genome shotgun (WGS) entry which is preliminary data.</text>
</comment>
<protein>
    <recommendedName>
        <fullName evidence="3">Prolyl 4-hydroxylase alpha subunit Fe(2+) 2OG dioxygenase domain-containing protein</fullName>
    </recommendedName>
</protein>
<evidence type="ECO:0000313" key="1">
    <source>
        <dbReference type="EMBL" id="KAJ7650770.1"/>
    </source>
</evidence>
<organism evidence="1 2">
    <name type="scientific">Roridomyces roridus</name>
    <dbReference type="NCBI Taxonomy" id="1738132"/>
    <lineage>
        <taxon>Eukaryota</taxon>
        <taxon>Fungi</taxon>
        <taxon>Dikarya</taxon>
        <taxon>Basidiomycota</taxon>
        <taxon>Agaricomycotina</taxon>
        <taxon>Agaricomycetes</taxon>
        <taxon>Agaricomycetidae</taxon>
        <taxon>Agaricales</taxon>
        <taxon>Marasmiineae</taxon>
        <taxon>Mycenaceae</taxon>
        <taxon>Roridomyces</taxon>
    </lineage>
</organism>
<name>A0AAD7CK00_9AGAR</name>